<evidence type="ECO:0000313" key="4">
    <source>
        <dbReference type="Proteomes" id="UP000014760"/>
    </source>
</evidence>
<gene>
    <name evidence="2" type="ORF">CAPTEDRAFT_136707</name>
    <name evidence="1" type="ORF">CAPTEDRAFT_95090</name>
</gene>
<keyword evidence="4" id="KW-1185">Reference proteome</keyword>
<accession>R7VK15</accession>
<dbReference type="EMBL" id="KB291938">
    <property type="protein sequence ID" value="ELU18427.1"/>
    <property type="molecule type" value="Genomic_DNA"/>
</dbReference>
<protein>
    <submittedName>
        <fullName evidence="1 3">Uncharacterized protein</fullName>
    </submittedName>
</protein>
<feature type="non-terminal residue" evidence="1">
    <location>
        <position position="1"/>
    </location>
</feature>
<dbReference type="EnsemblMetazoa" id="CapteT95090">
    <property type="protein sequence ID" value="CapteP95090"/>
    <property type="gene ID" value="CapteG95090"/>
</dbReference>
<proteinExistence type="predicted"/>
<reference evidence="1 4" key="2">
    <citation type="journal article" date="2013" name="Nature">
        <title>Insights into bilaterian evolution from three spiralian genomes.</title>
        <authorList>
            <person name="Simakov O."/>
            <person name="Marletaz F."/>
            <person name="Cho S.J."/>
            <person name="Edsinger-Gonzales E."/>
            <person name="Havlak P."/>
            <person name="Hellsten U."/>
            <person name="Kuo D.H."/>
            <person name="Larsson T."/>
            <person name="Lv J."/>
            <person name="Arendt D."/>
            <person name="Savage R."/>
            <person name="Osoegawa K."/>
            <person name="de Jong P."/>
            <person name="Grimwood J."/>
            <person name="Chapman J.A."/>
            <person name="Shapiro H."/>
            <person name="Aerts A."/>
            <person name="Otillar R.P."/>
            <person name="Terry A.Y."/>
            <person name="Boore J.L."/>
            <person name="Grigoriev I.V."/>
            <person name="Lindberg D.R."/>
            <person name="Seaver E.C."/>
            <person name="Weisblat D.A."/>
            <person name="Putnam N.H."/>
            <person name="Rokhsar D.S."/>
        </authorList>
    </citation>
    <scope>NUCLEOTIDE SEQUENCE</scope>
    <source>
        <strain evidence="1 4">I ESC-2004</strain>
    </source>
</reference>
<dbReference type="AlphaFoldDB" id="R7VK15"/>
<evidence type="ECO:0000313" key="3">
    <source>
        <dbReference type="EnsemblMetazoa" id="CapteP136707"/>
    </source>
</evidence>
<dbReference type="HOGENOM" id="CLU_3016212_0_0_1"/>
<sequence length="53" mass="6014">KDLGVFIDQTMSFSTHTGFTILKCNKMCGIVKRTISFNAPVNVKYSFFYVSMP</sequence>
<organism evidence="1">
    <name type="scientific">Capitella teleta</name>
    <name type="common">Polychaete worm</name>
    <dbReference type="NCBI Taxonomy" id="283909"/>
    <lineage>
        <taxon>Eukaryota</taxon>
        <taxon>Metazoa</taxon>
        <taxon>Spiralia</taxon>
        <taxon>Lophotrochozoa</taxon>
        <taxon>Annelida</taxon>
        <taxon>Polychaeta</taxon>
        <taxon>Sedentaria</taxon>
        <taxon>Scolecida</taxon>
        <taxon>Capitellidae</taxon>
        <taxon>Capitella</taxon>
    </lineage>
</organism>
<reference evidence="3" key="3">
    <citation type="submission" date="2015-06" db="UniProtKB">
        <authorList>
            <consortium name="EnsemblMetazoa"/>
        </authorList>
    </citation>
    <scope>IDENTIFICATION</scope>
</reference>
<dbReference type="EMBL" id="AMQN01016316">
    <property type="status" value="NOT_ANNOTATED_CDS"/>
    <property type="molecule type" value="Genomic_DNA"/>
</dbReference>
<evidence type="ECO:0000313" key="2">
    <source>
        <dbReference type="EMBL" id="ELU18427.1"/>
    </source>
</evidence>
<dbReference type="EMBL" id="AMQN01036259">
    <property type="status" value="NOT_ANNOTATED_CDS"/>
    <property type="molecule type" value="Genomic_DNA"/>
</dbReference>
<dbReference type="Proteomes" id="UP000014760">
    <property type="component" value="Unassembled WGS sequence"/>
</dbReference>
<name>R7VK15_CAPTE</name>
<evidence type="ECO:0000313" key="1">
    <source>
        <dbReference type="EMBL" id="ELU16956.1"/>
    </source>
</evidence>
<dbReference type="EnsemblMetazoa" id="CapteT136707">
    <property type="protein sequence ID" value="CapteP136707"/>
    <property type="gene ID" value="CapteG136707"/>
</dbReference>
<dbReference type="EMBL" id="KB292805">
    <property type="protein sequence ID" value="ELU16956.1"/>
    <property type="molecule type" value="Genomic_DNA"/>
</dbReference>
<reference evidence="4" key="1">
    <citation type="submission" date="2012-12" db="EMBL/GenBank/DDBJ databases">
        <authorList>
            <person name="Hellsten U."/>
            <person name="Grimwood J."/>
            <person name="Chapman J.A."/>
            <person name="Shapiro H."/>
            <person name="Aerts A."/>
            <person name="Otillar R.P."/>
            <person name="Terry A.Y."/>
            <person name="Boore J.L."/>
            <person name="Simakov O."/>
            <person name="Marletaz F."/>
            <person name="Cho S.-J."/>
            <person name="Edsinger-Gonzales E."/>
            <person name="Havlak P."/>
            <person name="Kuo D.-H."/>
            <person name="Larsson T."/>
            <person name="Lv J."/>
            <person name="Arendt D."/>
            <person name="Savage R."/>
            <person name="Osoegawa K."/>
            <person name="de Jong P."/>
            <person name="Lindberg D.R."/>
            <person name="Seaver E.C."/>
            <person name="Weisblat D.A."/>
            <person name="Putnam N.H."/>
            <person name="Grigoriev I.V."/>
            <person name="Rokhsar D.S."/>
        </authorList>
    </citation>
    <scope>NUCLEOTIDE SEQUENCE</scope>
    <source>
        <strain evidence="4">I ESC-2004</strain>
    </source>
</reference>